<proteinExistence type="predicted"/>
<feature type="transmembrane region" description="Helical" evidence="1">
    <location>
        <begin position="51"/>
        <end position="69"/>
    </location>
</feature>
<name>A0A544TSY5_9BACI</name>
<reference evidence="2 3" key="1">
    <citation type="submission" date="2019-06" db="EMBL/GenBank/DDBJ databases">
        <title>Psychrobacillus vulpis sp. nov., a new species isolated from feces of a red fox that inhabits in The Tablas de Daimiel Natural Park, Albacete, Spain.</title>
        <authorList>
            <person name="Rodriguez M."/>
            <person name="Reina J.C."/>
            <person name="Bejar V."/>
            <person name="Llamas I."/>
        </authorList>
    </citation>
    <scope>NUCLEOTIDE SEQUENCE [LARGE SCALE GENOMIC DNA]</scope>
    <source>
        <strain evidence="2 3">Z8</strain>
    </source>
</reference>
<feature type="transmembrane region" description="Helical" evidence="1">
    <location>
        <begin position="76"/>
        <end position="101"/>
    </location>
</feature>
<protein>
    <submittedName>
        <fullName evidence="2">Uncharacterized protein</fullName>
    </submittedName>
</protein>
<evidence type="ECO:0000313" key="2">
    <source>
        <dbReference type="EMBL" id="TQR20562.1"/>
    </source>
</evidence>
<keyword evidence="1" id="KW-0472">Membrane</keyword>
<dbReference type="AlphaFoldDB" id="A0A544TSY5"/>
<gene>
    <name evidence="2" type="ORF">FG384_07375</name>
</gene>
<dbReference type="Proteomes" id="UP000316626">
    <property type="component" value="Unassembled WGS sequence"/>
</dbReference>
<dbReference type="EMBL" id="VDGI01000005">
    <property type="protein sequence ID" value="TQR20562.1"/>
    <property type="molecule type" value="Genomic_DNA"/>
</dbReference>
<keyword evidence="1" id="KW-0812">Transmembrane</keyword>
<dbReference type="RefSeq" id="WP_142641943.1">
    <property type="nucleotide sequence ID" value="NZ_VDGI01000005.1"/>
</dbReference>
<sequence length="105" mass="11610">MELAFVKGKKKQTFRTKETVTGTISILLALFALFMINVGLIMKSSFMPTGIIRYCLIGAVILGFAGLLTKKRNRSFAFLGIAISAFIGIFFFCMIGFAWSINPMP</sequence>
<feature type="transmembrane region" description="Helical" evidence="1">
    <location>
        <begin position="20"/>
        <end position="39"/>
    </location>
</feature>
<comment type="caution">
    <text evidence="2">The sequence shown here is derived from an EMBL/GenBank/DDBJ whole genome shotgun (WGS) entry which is preliminary data.</text>
</comment>
<keyword evidence="3" id="KW-1185">Reference proteome</keyword>
<evidence type="ECO:0000313" key="3">
    <source>
        <dbReference type="Proteomes" id="UP000316626"/>
    </source>
</evidence>
<organism evidence="2 3">
    <name type="scientific">Psychrobacillus vulpis</name>
    <dbReference type="NCBI Taxonomy" id="2325572"/>
    <lineage>
        <taxon>Bacteria</taxon>
        <taxon>Bacillati</taxon>
        <taxon>Bacillota</taxon>
        <taxon>Bacilli</taxon>
        <taxon>Bacillales</taxon>
        <taxon>Bacillaceae</taxon>
        <taxon>Psychrobacillus</taxon>
    </lineage>
</organism>
<accession>A0A544TSY5</accession>
<keyword evidence="1" id="KW-1133">Transmembrane helix</keyword>
<evidence type="ECO:0000256" key="1">
    <source>
        <dbReference type="SAM" id="Phobius"/>
    </source>
</evidence>